<dbReference type="GO" id="GO:0005737">
    <property type="term" value="C:cytoplasm"/>
    <property type="evidence" value="ECO:0007669"/>
    <property type="project" value="TreeGrafter"/>
</dbReference>
<dbReference type="EMBL" id="ML996160">
    <property type="protein sequence ID" value="KAF2733527.1"/>
    <property type="molecule type" value="Genomic_DNA"/>
</dbReference>
<dbReference type="OrthoDB" id="45256at2759"/>
<keyword evidence="6" id="KW-1185">Reference proteome</keyword>
<evidence type="ECO:0000259" key="4">
    <source>
        <dbReference type="Pfam" id="PF19834"/>
    </source>
</evidence>
<evidence type="ECO:0000259" key="3">
    <source>
        <dbReference type="Pfam" id="PF17184"/>
    </source>
</evidence>
<feature type="compositionally biased region" description="Polar residues" evidence="1">
    <location>
        <begin position="518"/>
        <end position="536"/>
    </location>
</feature>
<dbReference type="GO" id="GO:0019988">
    <property type="term" value="P:charged-tRNA amino acid modification"/>
    <property type="evidence" value="ECO:0007669"/>
    <property type="project" value="InterPro"/>
</dbReference>
<dbReference type="GO" id="GO:0043399">
    <property type="term" value="F:tRNA adenosine(64)-2'-O-ribosylphosphate transferase activity"/>
    <property type="evidence" value="ECO:0007669"/>
    <property type="project" value="InterPro"/>
</dbReference>
<evidence type="ECO:0000313" key="5">
    <source>
        <dbReference type="EMBL" id="KAF2733527.1"/>
    </source>
</evidence>
<reference evidence="5" key="1">
    <citation type="journal article" date="2020" name="Stud. Mycol.">
        <title>101 Dothideomycetes genomes: a test case for predicting lifestyles and emergence of pathogens.</title>
        <authorList>
            <person name="Haridas S."/>
            <person name="Albert R."/>
            <person name="Binder M."/>
            <person name="Bloem J."/>
            <person name="Labutti K."/>
            <person name="Salamov A."/>
            <person name="Andreopoulos B."/>
            <person name="Baker S."/>
            <person name="Barry K."/>
            <person name="Bills G."/>
            <person name="Bluhm B."/>
            <person name="Cannon C."/>
            <person name="Castanera R."/>
            <person name="Culley D."/>
            <person name="Daum C."/>
            <person name="Ezra D."/>
            <person name="Gonzalez J."/>
            <person name="Henrissat B."/>
            <person name="Kuo A."/>
            <person name="Liang C."/>
            <person name="Lipzen A."/>
            <person name="Lutzoni F."/>
            <person name="Magnuson J."/>
            <person name="Mondo S."/>
            <person name="Nolan M."/>
            <person name="Ohm R."/>
            <person name="Pangilinan J."/>
            <person name="Park H.-J."/>
            <person name="Ramirez L."/>
            <person name="Alfaro M."/>
            <person name="Sun H."/>
            <person name="Tritt A."/>
            <person name="Yoshinaga Y."/>
            <person name="Zwiers L.-H."/>
            <person name="Turgeon B."/>
            <person name="Goodwin S."/>
            <person name="Spatafora J."/>
            <person name="Crous P."/>
            <person name="Grigoriev I."/>
        </authorList>
    </citation>
    <scope>NUCLEOTIDE SEQUENCE</scope>
    <source>
        <strain evidence="5">CBS 125425</strain>
    </source>
</reference>
<comment type="caution">
    <text evidence="5">The sequence shown here is derived from an EMBL/GenBank/DDBJ whole genome shotgun (WGS) entry which is preliminary data.</text>
</comment>
<sequence>MARVLTQSDLIFPTQSASISSALSSLKRSALSIHNRLSSITQDSKFVLSVAEAYNLPLVANERCGSWYIPPSHKSGSAYFKSTDGHTNEWTFSLRRLNYQVLELVGRESGCVIVDSTRRGKSMPDALSKTVPIWCCVINRALFPEDRHELYTSPQAVSEYEHSKIEERIEDFVKSFLEVCKPDVEDLRKKLQQPLRPVWVTQTSLIPTETPSFPHFHPVVLCTASRRVQGAEASEGGYIQGAADDHEAWAHGLTPKVFWDNANALLSTNEDEIPSLISELLEKEKGPEFTPTLVKPTSNLFISSSQNVEVEGFDLIISCTLSPLSTSNADFIKTKKYLQLQCQTNKLGSRDLRSQLQHLPSFFQQLSITFRTSILVCCPTGKDLSVGVSLAILCLFVNDDGEISNVPTGCKIDKTFIKQRLAWITTSAPMLNPSRQTLNAVNAFLMPDPREHTKPPSAIPSPITQLAYTAPEHSTPADPIKVNRTPQQIFSTLLNNTHPWTFTRTLTSALPTHPSGTVTGTAAFSPLPTTTTSPQRTPAYVYSEQGTFTTTTGLQFAARRKYIYMLKTPDDDDESSSEPYIAVYFHDEEERDGIGGLFVEMGRLQESGDGGLESGSRERHLCAEDVYGASWRFG</sequence>
<proteinExistence type="predicted"/>
<feature type="non-terminal residue" evidence="5">
    <location>
        <position position="634"/>
    </location>
</feature>
<evidence type="ECO:0000313" key="6">
    <source>
        <dbReference type="Proteomes" id="UP000799444"/>
    </source>
</evidence>
<feature type="domain" description="DUF6314" evidence="4">
    <location>
        <begin position="500"/>
        <end position="633"/>
    </location>
</feature>
<gene>
    <name evidence="5" type="ORF">EJ04DRAFT_468314</name>
</gene>
<dbReference type="AlphaFoldDB" id="A0A9P4UYT1"/>
<dbReference type="PANTHER" id="PTHR31811">
    <property type="entry name" value="TRNA A64-2'-O-RIBOSYLPHOSPHATE TRANSFERASE"/>
    <property type="match status" value="1"/>
</dbReference>
<evidence type="ECO:0000259" key="2">
    <source>
        <dbReference type="Pfam" id="PF04179"/>
    </source>
</evidence>
<feature type="domain" description="Rit1 N-terminal" evidence="3">
    <location>
        <begin position="26"/>
        <end position="281"/>
    </location>
</feature>
<accession>A0A9P4UYT1</accession>
<dbReference type="Pfam" id="PF19834">
    <property type="entry name" value="DUF6314"/>
    <property type="match status" value="1"/>
</dbReference>
<dbReference type="Pfam" id="PF04179">
    <property type="entry name" value="Init_tRNA_PT"/>
    <property type="match status" value="1"/>
</dbReference>
<dbReference type="InterPro" id="IPR007306">
    <property type="entry name" value="Rit1"/>
</dbReference>
<dbReference type="InterPro" id="IPR033449">
    <property type="entry name" value="Rit1_N"/>
</dbReference>
<dbReference type="Pfam" id="PF17184">
    <property type="entry name" value="Rit1_C"/>
    <property type="match status" value="1"/>
</dbReference>
<feature type="region of interest" description="Disordered" evidence="1">
    <location>
        <begin position="518"/>
        <end position="537"/>
    </location>
</feature>
<dbReference type="Proteomes" id="UP000799444">
    <property type="component" value="Unassembled WGS sequence"/>
</dbReference>
<evidence type="ECO:0000256" key="1">
    <source>
        <dbReference type="SAM" id="MobiDB-lite"/>
    </source>
</evidence>
<keyword evidence="5" id="KW-0808">Transferase</keyword>
<organism evidence="5 6">
    <name type="scientific">Polyplosphaeria fusca</name>
    <dbReference type="NCBI Taxonomy" id="682080"/>
    <lineage>
        <taxon>Eukaryota</taxon>
        <taxon>Fungi</taxon>
        <taxon>Dikarya</taxon>
        <taxon>Ascomycota</taxon>
        <taxon>Pezizomycotina</taxon>
        <taxon>Dothideomycetes</taxon>
        <taxon>Pleosporomycetidae</taxon>
        <taxon>Pleosporales</taxon>
        <taxon>Tetraplosphaeriaceae</taxon>
        <taxon>Polyplosphaeria</taxon>
    </lineage>
</organism>
<protein>
    <submittedName>
        <fullName evidence="5">tRNA A64-2'-O-ribosylphosphate transferase</fullName>
    </submittedName>
</protein>
<dbReference type="PANTHER" id="PTHR31811:SF0">
    <property type="entry name" value="TRNA A64-2'-O-RIBOSYLPHOSPHATE TRANSFERASE"/>
    <property type="match status" value="1"/>
</dbReference>
<dbReference type="InterPro" id="IPR045632">
    <property type="entry name" value="DUF6314"/>
</dbReference>
<dbReference type="InterPro" id="IPR033421">
    <property type="entry name" value="Rit1_DUSP-like"/>
</dbReference>
<feature type="domain" description="Rit1 DUSP-like" evidence="2">
    <location>
        <begin position="336"/>
        <end position="445"/>
    </location>
</feature>
<name>A0A9P4UYT1_9PLEO</name>